<reference evidence="6 7" key="1">
    <citation type="journal article" date="2016" name="Proc. Natl. Acad. Sci. U.S.A.">
        <title>Comparative genomics of biotechnologically important yeasts.</title>
        <authorList>
            <person name="Riley R."/>
            <person name="Haridas S."/>
            <person name="Wolfe K.H."/>
            <person name="Lopes M.R."/>
            <person name="Hittinger C.T."/>
            <person name="Goeker M."/>
            <person name="Salamov A.A."/>
            <person name="Wisecaver J.H."/>
            <person name="Long T.M."/>
            <person name="Calvey C.H."/>
            <person name="Aerts A.L."/>
            <person name="Barry K.W."/>
            <person name="Choi C."/>
            <person name="Clum A."/>
            <person name="Coughlan A.Y."/>
            <person name="Deshpande S."/>
            <person name="Douglass A.P."/>
            <person name="Hanson S.J."/>
            <person name="Klenk H.-P."/>
            <person name="LaButti K.M."/>
            <person name="Lapidus A."/>
            <person name="Lindquist E.A."/>
            <person name="Lipzen A.M."/>
            <person name="Meier-Kolthoff J.P."/>
            <person name="Ohm R.A."/>
            <person name="Otillar R.P."/>
            <person name="Pangilinan J.L."/>
            <person name="Peng Y."/>
            <person name="Rokas A."/>
            <person name="Rosa C.A."/>
            <person name="Scheuner C."/>
            <person name="Sibirny A.A."/>
            <person name="Slot J.C."/>
            <person name="Stielow J.B."/>
            <person name="Sun H."/>
            <person name="Kurtzman C.P."/>
            <person name="Blackwell M."/>
            <person name="Grigoriev I.V."/>
            <person name="Jeffries T.W."/>
        </authorList>
    </citation>
    <scope>NUCLEOTIDE SEQUENCE [LARGE SCALE GENOMIC DNA]</scope>
    <source>
        <strain evidence="6 7">DSM 6958</strain>
    </source>
</reference>
<dbReference type="GO" id="GO:0032259">
    <property type="term" value="P:methylation"/>
    <property type="evidence" value="ECO:0007669"/>
    <property type="project" value="UniProtKB-KW"/>
</dbReference>
<comment type="similarity">
    <text evidence="5">Belongs to the class I-like SAM-binding methyltransferase superfamily. EFM7 family.</text>
</comment>
<evidence type="ECO:0000256" key="4">
    <source>
        <dbReference type="ARBA" id="ARBA00022691"/>
    </source>
</evidence>
<keyword evidence="3 5" id="KW-0808">Transferase</keyword>
<keyword evidence="4 5" id="KW-0949">S-adenosyl-L-methionine</keyword>
<organism evidence="6 7">
    <name type="scientific">Nadsonia fulvescens var. elongata DSM 6958</name>
    <dbReference type="NCBI Taxonomy" id="857566"/>
    <lineage>
        <taxon>Eukaryota</taxon>
        <taxon>Fungi</taxon>
        <taxon>Dikarya</taxon>
        <taxon>Ascomycota</taxon>
        <taxon>Saccharomycotina</taxon>
        <taxon>Dipodascomycetes</taxon>
        <taxon>Dipodascales</taxon>
        <taxon>Dipodascales incertae sedis</taxon>
        <taxon>Nadsonia</taxon>
    </lineage>
</organism>
<dbReference type="PANTHER" id="PTHR14614">
    <property type="entry name" value="HEPATOCELLULAR CARCINOMA-ASSOCIATED ANTIGEN"/>
    <property type="match status" value="1"/>
</dbReference>
<feature type="binding site" evidence="5">
    <location>
        <position position="175"/>
    </location>
    <ligand>
        <name>S-adenosyl-L-methionine</name>
        <dbReference type="ChEBI" id="CHEBI:59789"/>
    </ligand>
</feature>
<dbReference type="InterPro" id="IPR029063">
    <property type="entry name" value="SAM-dependent_MTases_sf"/>
</dbReference>
<dbReference type="GO" id="GO:0005737">
    <property type="term" value="C:cytoplasm"/>
    <property type="evidence" value="ECO:0007669"/>
    <property type="project" value="UniProtKB-SubCell"/>
</dbReference>
<dbReference type="GO" id="GO:0016279">
    <property type="term" value="F:protein-lysine N-methyltransferase activity"/>
    <property type="evidence" value="ECO:0007669"/>
    <property type="project" value="UniProtKB-UniRule"/>
</dbReference>
<dbReference type="InterPro" id="IPR019410">
    <property type="entry name" value="Methyltransf_16"/>
</dbReference>
<dbReference type="EC" id="2.1.1.-" evidence="5"/>
<accession>A0A1E3PN72</accession>
<evidence type="ECO:0000256" key="5">
    <source>
        <dbReference type="HAMAP-Rule" id="MF_03223"/>
    </source>
</evidence>
<dbReference type="Pfam" id="PF10294">
    <property type="entry name" value="Methyltransf_16"/>
    <property type="match status" value="1"/>
</dbReference>
<dbReference type="PANTHER" id="PTHR14614:SF10">
    <property type="entry name" value="PROTEIN N-TERMINAL AND LYSINE N-METHYLTRANSFERASE EFM7"/>
    <property type="match status" value="1"/>
</dbReference>
<comment type="subcellular location">
    <subcellularLocation>
        <location evidence="5">Cytoplasm</location>
    </subcellularLocation>
</comment>
<dbReference type="PROSITE" id="PS51560">
    <property type="entry name" value="SAM_MT_NNT1"/>
    <property type="match status" value="1"/>
</dbReference>
<dbReference type="OrthoDB" id="46564at2759"/>
<evidence type="ECO:0000256" key="3">
    <source>
        <dbReference type="ARBA" id="ARBA00022679"/>
    </source>
</evidence>
<evidence type="ECO:0000256" key="2">
    <source>
        <dbReference type="ARBA" id="ARBA00022603"/>
    </source>
</evidence>
<dbReference type="EMBL" id="KV454408">
    <property type="protein sequence ID" value="ODQ66297.1"/>
    <property type="molecule type" value="Genomic_DNA"/>
</dbReference>
<dbReference type="SUPFAM" id="SSF53335">
    <property type="entry name" value="S-adenosyl-L-methionine-dependent methyltransferases"/>
    <property type="match status" value="1"/>
</dbReference>
<dbReference type="AlphaFoldDB" id="A0A1E3PN72"/>
<gene>
    <name evidence="5" type="primary">EFM7</name>
    <name evidence="6" type="ORF">NADFUDRAFT_82160</name>
</gene>
<keyword evidence="2 5" id="KW-0489">Methyltransferase</keyword>
<feature type="binding site" evidence="5">
    <location>
        <position position="113"/>
    </location>
    <ligand>
        <name>S-adenosyl-L-methionine</name>
        <dbReference type="ChEBI" id="CHEBI:59789"/>
    </ligand>
</feature>
<keyword evidence="7" id="KW-1185">Reference proteome</keyword>
<dbReference type="STRING" id="857566.A0A1E3PN72"/>
<dbReference type="HAMAP" id="MF_03223">
    <property type="entry name" value="Methyltr_EFM7"/>
    <property type="match status" value="1"/>
</dbReference>
<dbReference type="Proteomes" id="UP000095009">
    <property type="component" value="Unassembled WGS sequence"/>
</dbReference>
<comment type="function">
    <text evidence="5">S-adenosyl-L-methionine-dependent protein methyltransferase that trimethylates the N-terminal glycine 'Gly-2' of elongation factor 1-alpha, before also catalyzing the mono- and dimethylation of 'Lys-3'.</text>
</comment>
<feature type="binding site" evidence="5">
    <location>
        <position position="146"/>
    </location>
    <ligand>
        <name>S-adenosyl-L-methionine</name>
        <dbReference type="ChEBI" id="CHEBI:59789"/>
    </ligand>
</feature>
<evidence type="ECO:0000256" key="1">
    <source>
        <dbReference type="ARBA" id="ARBA00022490"/>
    </source>
</evidence>
<proteinExistence type="inferred from homology"/>
<keyword evidence="1 5" id="KW-0963">Cytoplasm</keyword>
<dbReference type="InterPro" id="IPR025784">
    <property type="entry name" value="EFM7"/>
</dbReference>
<sequence length="266" mass="30353">MFDSDDETLATDLFAEPTDYYQKPEPATFDTYVRPTELIKSGQVSEYKLRLVGKSPLWGHLLWNAGRKTASYLDEHAAELVQGKTVLELGAAAAVPSFVCASVGQAKRVVVTDYPDVDLISNIQYNIDHIHEGKYKDTMVAEGYIWGNDPTELLAHTARDPATDQPLGFDLMILSDVVFNHTEHRKLIQTVLRCMAKEGKALVVFSPHRPWLLAEDLAFFDLAQSEEFNLQCDKLFEIQWEKPMFEEDEETKEIRQRVYGYMLTKK</sequence>
<feature type="binding site" evidence="5">
    <location>
        <begin position="90"/>
        <end position="92"/>
    </location>
    <ligand>
        <name>S-adenosyl-L-methionine</name>
        <dbReference type="ChEBI" id="CHEBI:59789"/>
    </ligand>
</feature>
<name>A0A1E3PN72_9ASCO</name>
<dbReference type="GO" id="GO:0071885">
    <property type="term" value="F:N-terminal protein N-methyltransferase activity"/>
    <property type="evidence" value="ECO:0007669"/>
    <property type="project" value="UniProtKB-UniRule"/>
</dbReference>
<dbReference type="Gene3D" id="3.40.50.150">
    <property type="entry name" value="Vaccinia Virus protein VP39"/>
    <property type="match status" value="1"/>
</dbReference>
<evidence type="ECO:0000313" key="7">
    <source>
        <dbReference type="Proteomes" id="UP000095009"/>
    </source>
</evidence>
<evidence type="ECO:0000313" key="6">
    <source>
        <dbReference type="EMBL" id="ODQ66297.1"/>
    </source>
</evidence>
<feature type="binding site" evidence="5">
    <location>
        <position position="63"/>
    </location>
    <ligand>
        <name>S-adenosyl-L-methionine</name>
        <dbReference type="ChEBI" id="CHEBI:59789"/>
    </ligand>
</feature>
<protein>
    <recommendedName>
        <fullName evidence="5">Protein N-terminal and lysine N-methyltransferase EFM7</fullName>
        <ecNumber evidence="5">2.1.1.-</ecNumber>
    </recommendedName>
    <alternativeName>
        <fullName evidence="5">Elongation factor methyltransferase 7</fullName>
    </alternativeName>
</protein>